<proteinExistence type="predicted"/>
<organism evidence="7 8">
    <name type="scientific">Micromonospora humidisoli</name>
    <dbReference type="NCBI Taxonomy" id="2807622"/>
    <lineage>
        <taxon>Bacteria</taxon>
        <taxon>Bacillati</taxon>
        <taxon>Actinomycetota</taxon>
        <taxon>Actinomycetes</taxon>
        <taxon>Micromonosporales</taxon>
        <taxon>Micromonosporaceae</taxon>
        <taxon>Micromonospora</taxon>
    </lineage>
</organism>
<comment type="caution">
    <text evidence="7">The sequence shown here is derived from an EMBL/GenBank/DDBJ whole genome shotgun (WGS) entry which is preliminary data.</text>
</comment>
<dbReference type="EMBL" id="JAFEUO010000003">
    <property type="protein sequence ID" value="MBM7083634.1"/>
    <property type="molecule type" value="Genomic_DNA"/>
</dbReference>
<dbReference type="Gene3D" id="1.10.150.130">
    <property type="match status" value="1"/>
</dbReference>
<evidence type="ECO:0000256" key="4">
    <source>
        <dbReference type="SAM" id="MobiDB-lite"/>
    </source>
</evidence>
<keyword evidence="2" id="KW-0233">DNA recombination</keyword>
<dbReference type="InterPro" id="IPR010998">
    <property type="entry name" value="Integrase_recombinase_N"/>
</dbReference>
<dbReference type="Proteomes" id="UP000809587">
    <property type="component" value="Unassembled WGS sequence"/>
</dbReference>
<keyword evidence="1 3" id="KW-0238">DNA-binding</keyword>
<dbReference type="InterPro" id="IPR011010">
    <property type="entry name" value="DNA_brk_join_enz"/>
</dbReference>
<gene>
    <name evidence="7" type="ORF">JQN84_14020</name>
</gene>
<dbReference type="InterPro" id="IPR002104">
    <property type="entry name" value="Integrase_catalytic"/>
</dbReference>
<reference evidence="7 8" key="1">
    <citation type="submission" date="2021-02" db="EMBL/GenBank/DDBJ databases">
        <authorList>
            <person name="Lee D.-H."/>
        </authorList>
    </citation>
    <scope>NUCLEOTIDE SEQUENCE [LARGE SCALE GENOMIC DNA]</scope>
    <source>
        <strain evidence="7 8">MMS20-R2-29</strain>
    </source>
</reference>
<evidence type="ECO:0000259" key="6">
    <source>
        <dbReference type="PROSITE" id="PS51900"/>
    </source>
</evidence>
<dbReference type="RefSeq" id="WP_204958771.1">
    <property type="nucleotide sequence ID" value="NZ_JAFEUO010000003.1"/>
</dbReference>
<dbReference type="PANTHER" id="PTHR30349">
    <property type="entry name" value="PHAGE INTEGRASE-RELATED"/>
    <property type="match status" value="1"/>
</dbReference>
<dbReference type="PANTHER" id="PTHR30349:SF91">
    <property type="entry name" value="INTA PROTEIN"/>
    <property type="match status" value="1"/>
</dbReference>
<feature type="compositionally biased region" description="Basic and acidic residues" evidence="4">
    <location>
        <begin position="29"/>
        <end position="45"/>
    </location>
</feature>
<feature type="domain" description="Tyr recombinase" evidence="5">
    <location>
        <begin position="161"/>
        <end position="393"/>
    </location>
</feature>
<dbReference type="SUPFAM" id="SSF56349">
    <property type="entry name" value="DNA breaking-rejoining enzymes"/>
    <property type="match status" value="1"/>
</dbReference>
<feature type="region of interest" description="Disordered" evidence="4">
    <location>
        <begin position="22"/>
        <end position="45"/>
    </location>
</feature>
<dbReference type="Gene3D" id="1.10.443.10">
    <property type="entry name" value="Intergrase catalytic core"/>
    <property type="match status" value="1"/>
</dbReference>
<name>A0ABS2JB92_9ACTN</name>
<evidence type="ECO:0000256" key="1">
    <source>
        <dbReference type="ARBA" id="ARBA00023125"/>
    </source>
</evidence>
<evidence type="ECO:0000259" key="5">
    <source>
        <dbReference type="PROSITE" id="PS51898"/>
    </source>
</evidence>
<dbReference type="PROSITE" id="PS51900">
    <property type="entry name" value="CB"/>
    <property type="match status" value="1"/>
</dbReference>
<dbReference type="CDD" id="cd01189">
    <property type="entry name" value="INT_ICEBs1_C_like"/>
    <property type="match status" value="1"/>
</dbReference>
<dbReference type="InterPro" id="IPR013762">
    <property type="entry name" value="Integrase-like_cat_sf"/>
</dbReference>
<dbReference type="InterPro" id="IPR044068">
    <property type="entry name" value="CB"/>
</dbReference>
<evidence type="ECO:0000256" key="2">
    <source>
        <dbReference type="ARBA" id="ARBA00023172"/>
    </source>
</evidence>
<dbReference type="InterPro" id="IPR050090">
    <property type="entry name" value="Tyrosine_recombinase_XerCD"/>
</dbReference>
<protein>
    <submittedName>
        <fullName evidence="7">Site-specific integrase</fullName>
    </submittedName>
</protein>
<accession>A0ABS2JB92</accession>
<evidence type="ECO:0000313" key="8">
    <source>
        <dbReference type="Proteomes" id="UP000809587"/>
    </source>
</evidence>
<evidence type="ECO:0000313" key="7">
    <source>
        <dbReference type="EMBL" id="MBM7083634.1"/>
    </source>
</evidence>
<sequence length="405" mass="45499">MARRRRPTARQGKDGYWHAYVTVGTKPNGRPDQRHISRPTQREAEDAADELLDQLRTAGAVPKAGKLTVQQWMETYLDTIAPRRCNPGTVYDYRSKMRNWVYPDHGGRRLDKLAPEHLDAIYTAMAKAGKAPSHQLKVHRILSRALEIAMRRGHVVRNVARLVDPPSVDDAKVEALAEVYTRQVLEVARRRRNSVRWSVAFALGLRQGEAIGLRWRVDGQDLVDLDGGVLHVWWQLRRRIFEHGCGQTCGRKRGAECPKRSGGGLQFVKTKGKSRRSIPIPPQLLPAFKAHKKAQQKERMAFRGKWNADNAVFTTEDGRLLDPRDDYDEWVSILAEAGVPHKKLHIMRHSAATMLLAQGVDIRVVQEVLGHRDIRTTGGYTQGAQELMAAAVEKLGGHLFGAAGA</sequence>
<feature type="domain" description="Core-binding (CB)" evidence="6">
    <location>
        <begin position="67"/>
        <end position="150"/>
    </location>
</feature>
<evidence type="ECO:0000256" key="3">
    <source>
        <dbReference type="PROSITE-ProRule" id="PRU01248"/>
    </source>
</evidence>
<dbReference type="Pfam" id="PF00589">
    <property type="entry name" value="Phage_integrase"/>
    <property type="match status" value="1"/>
</dbReference>
<keyword evidence="8" id="KW-1185">Reference proteome</keyword>
<dbReference type="PROSITE" id="PS51898">
    <property type="entry name" value="TYR_RECOMBINASE"/>
    <property type="match status" value="1"/>
</dbReference>